<evidence type="ECO:0000313" key="3">
    <source>
        <dbReference type="EMBL" id="GAE91716.1"/>
    </source>
</evidence>
<keyword evidence="1" id="KW-0694">RNA-binding</keyword>
<dbReference type="EMBL" id="BAVS01000001">
    <property type="protein sequence ID" value="GAE91716.1"/>
    <property type="molecule type" value="Genomic_DNA"/>
</dbReference>
<keyword evidence="4" id="KW-1185">Reference proteome</keyword>
<dbReference type="eggNOG" id="COG2302">
    <property type="taxonomic scope" value="Bacteria"/>
</dbReference>
<dbReference type="Gene3D" id="3.10.290.10">
    <property type="entry name" value="RNA-binding S4 domain"/>
    <property type="match status" value="1"/>
</dbReference>
<proteinExistence type="predicted"/>
<dbReference type="SMART" id="SM00363">
    <property type="entry name" value="S4"/>
    <property type="match status" value="1"/>
</dbReference>
<gene>
    <name evidence="3" type="ORF">JCM21714_671</name>
</gene>
<dbReference type="SUPFAM" id="SSF55174">
    <property type="entry name" value="Alpha-L RNA-binding motif"/>
    <property type="match status" value="1"/>
</dbReference>
<reference evidence="3 4" key="1">
    <citation type="journal article" date="2014" name="Genome Announc.">
        <title>Draft Genome Sequence of the Boron-Tolerant and Moderately Halotolerant Bacterium Gracilibacillus boraciitolerans JCM 21714T.</title>
        <authorList>
            <person name="Ahmed I."/>
            <person name="Oshima K."/>
            <person name="Suda W."/>
            <person name="Kitamura K."/>
            <person name="Iida T."/>
            <person name="Ohmori Y."/>
            <person name="Fujiwara T."/>
            <person name="Hattori M."/>
            <person name="Ohkuma M."/>
        </authorList>
    </citation>
    <scope>NUCLEOTIDE SEQUENCE [LARGE SCALE GENOMIC DNA]</scope>
    <source>
        <strain evidence="3 4">JCM 21714</strain>
    </source>
</reference>
<dbReference type="AlphaFoldDB" id="W4VEW3"/>
<dbReference type="Proteomes" id="UP000019102">
    <property type="component" value="Unassembled WGS sequence"/>
</dbReference>
<sequence>MLIKEIYQVSRQQALQLIKKGFVKVNFQTIDQPAFLLEEEDLLSIRGKRAFTNN</sequence>
<dbReference type="GO" id="GO:0003723">
    <property type="term" value="F:RNA binding"/>
    <property type="evidence" value="ECO:0007669"/>
    <property type="project" value="UniProtKB-KW"/>
</dbReference>
<dbReference type="InterPro" id="IPR036986">
    <property type="entry name" value="S4_RNA-bd_sf"/>
</dbReference>
<dbReference type="CDD" id="cd00165">
    <property type="entry name" value="S4"/>
    <property type="match status" value="1"/>
</dbReference>
<comment type="caution">
    <text evidence="3">The sequence shown here is derived from an EMBL/GenBank/DDBJ whole genome shotgun (WGS) entry which is preliminary data.</text>
</comment>
<organism evidence="3 4">
    <name type="scientific">Gracilibacillus boraciitolerans JCM 21714</name>
    <dbReference type="NCBI Taxonomy" id="1298598"/>
    <lineage>
        <taxon>Bacteria</taxon>
        <taxon>Bacillati</taxon>
        <taxon>Bacillota</taxon>
        <taxon>Bacilli</taxon>
        <taxon>Bacillales</taxon>
        <taxon>Bacillaceae</taxon>
        <taxon>Gracilibacillus</taxon>
    </lineage>
</organism>
<dbReference type="STRING" id="1298598.JCM21714_671"/>
<dbReference type="InterPro" id="IPR002942">
    <property type="entry name" value="S4_RNA-bd"/>
</dbReference>
<evidence type="ECO:0000313" key="4">
    <source>
        <dbReference type="Proteomes" id="UP000019102"/>
    </source>
</evidence>
<feature type="domain" description="RNA-binding S4" evidence="2">
    <location>
        <begin position="1"/>
        <end position="53"/>
    </location>
</feature>
<protein>
    <recommendedName>
        <fullName evidence="2">RNA-binding S4 domain-containing protein</fullName>
    </recommendedName>
</protein>
<evidence type="ECO:0000259" key="2">
    <source>
        <dbReference type="SMART" id="SM00363"/>
    </source>
</evidence>
<accession>W4VEW3</accession>
<dbReference type="PROSITE" id="PS50889">
    <property type="entry name" value="S4"/>
    <property type="match status" value="1"/>
</dbReference>
<name>W4VEW3_9BACI</name>
<dbReference type="Pfam" id="PF01479">
    <property type="entry name" value="S4"/>
    <property type="match status" value="1"/>
</dbReference>
<evidence type="ECO:0000256" key="1">
    <source>
        <dbReference type="PROSITE-ProRule" id="PRU00182"/>
    </source>
</evidence>